<evidence type="ECO:0000256" key="8">
    <source>
        <dbReference type="SAM" id="Phobius"/>
    </source>
</evidence>
<name>A0ABM8FZD1_9CELL</name>
<evidence type="ECO:0000256" key="1">
    <source>
        <dbReference type="ARBA" id="ARBA00004651"/>
    </source>
</evidence>
<feature type="transmembrane region" description="Helical" evidence="8">
    <location>
        <begin position="260"/>
        <end position="279"/>
    </location>
</feature>
<comment type="subcellular location">
    <subcellularLocation>
        <location evidence="1">Cell membrane</location>
        <topology evidence="1">Multi-pass membrane protein</topology>
    </subcellularLocation>
</comment>
<evidence type="ECO:0000256" key="4">
    <source>
        <dbReference type="ARBA" id="ARBA00022692"/>
    </source>
</evidence>
<evidence type="ECO:0000256" key="7">
    <source>
        <dbReference type="SAM" id="MobiDB-lite"/>
    </source>
</evidence>
<feature type="transmembrane region" description="Helical" evidence="8">
    <location>
        <begin position="59"/>
        <end position="81"/>
    </location>
</feature>
<keyword evidence="2" id="KW-0813">Transport</keyword>
<keyword evidence="3" id="KW-1003">Cell membrane</keyword>
<keyword evidence="10" id="KW-1185">Reference proteome</keyword>
<protein>
    <recommendedName>
        <fullName evidence="11">MATE family efflux transporter</fullName>
    </recommendedName>
</protein>
<evidence type="ECO:0000256" key="5">
    <source>
        <dbReference type="ARBA" id="ARBA00022989"/>
    </source>
</evidence>
<dbReference type="PANTHER" id="PTHR43549:SF3">
    <property type="entry name" value="MULTIDRUG RESISTANCE PROTEIN YPNP-RELATED"/>
    <property type="match status" value="1"/>
</dbReference>
<keyword evidence="5 8" id="KW-1133">Transmembrane helix</keyword>
<evidence type="ECO:0000256" key="3">
    <source>
        <dbReference type="ARBA" id="ARBA00022475"/>
    </source>
</evidence>
<dbReference type="InterPro" id="IPR052031">
    <property type="entry name" value="Membrane_Transporter-Flippase"/>
</dbReference>
<evidence type="ECO:0000313" key="9">
    <source>
        <dbReference type="EMBL" id="BDZ41008.1"/>
    </source>
</evidence>
<keyword evidence="6 8" id="KW-0472">Membrane</keyword>
<feature type="transmembrane region" description="Helical" evidence="8">
    <location>
        <begin position="102"/>
        <end position="126"/>
    </location>
</feature>
<feature type="transmembrane region" description="Helical" evidence="8">
    <location>
        <begin position="6"/>
        <end position="23"/>
    </location>
</feature>
<feature type="transmembrane region" description="Helical" evidence="8">
    <location>
        <begin position="285"/>
        <end position="301"/>
    </location>
</feature>
<dbReference type="EMBL" id="AP027729">
    <property type="protein sequence ID" value="BDZ41008.1"/>
    <property type="molecule type" value="Genomic_DNA"/>
</dbReference>
<evidence type="ECO:0000313" key="10">
    <source>
        <dbReference type="Proteomes" id="UP001321475"/>
    </source>
</evidence>
<accession>A0ABM8FZD1</accession>
<proteinExistence type="predicted"/>
<organism evidence="9 10">
    <name type="scientific">Paraoerskovia sediminicola</name>
    <dbReference type="NCBI Taxonomy" id="1138587"/>
    <lineage>
        <taxon>Bacteria</taxon>
        <taxon>Bacillati</taxon>
        <taxon>Actinomycetota</taxon>
        <taxon>Actinomycetes</taxon>
        <taxon>Micrococcales</taxon>
        <taxon>Cellulomonadaceae</taxon>
        <taxon>Paraoerskovia</taxon>
    </lineage>
</organism>
<keyword evidence="4 8" id="KW-0812">Transmembrane</keyword>
<dbReference type="InterPro" id="IPR002528">
    <property type="entry name" value="MATE_fam"/>
</dbReference>
<evidence type="ECO:0008006" key="11">
    <source>
        <dbReference type="Google" id="ProtNLM"/>
    </source>
</evidence>
<feature type="transmembrane region" description="Helical" evidence="8">
    <location>
        <begin position="30"/>
        <end position="53"/>
    </location>
</feature>
<evidence type="ECO:0000256" key="6">
    <source>
        <dbReference type="ARBA" id="ARBA00023136"/>
    </source>
</evidence>
<reference evidence="10" key="1">
    <citation type="journal article" date="2019" name="Int. J. Syst. Evol. Microbiol.">
        <title>The Global Catalogue of Microorganisms (GCM) 10K type strain sequencing project: providing services to taxonomists for standard genome sequencing and annotation.</title>
        <authorList>
            <consortium name="The Broad Institute Genomics Platform"/>
            <consortium name="The Broad Institute Genome Sequencing Center for Infectious Disease"/>
            <person name="Wu L."/>
            <person name="Ma J."/>
        </authorList>
    </citation>
    <scope>NUCLEOTIDE SEQUENCE [LARGE SCALE GENOMIC DNA]</scope>
    <source>
        <strain evidence="10">NBRC 108565</strain>
    </source>
</reference>
<gene>
    <name evidence="9" type="ORF">GCM10025865_03070</name>
</gene>
<dbReference type="Proteomes" id="UP001321475">
    <property type="component" value="Chromosome"/>
</dbReference>
<feature type="transmembrane region" description="Helical" evidence="8">
    <location>
        <begin position="222"/>
        <end position="239"/>
    </location>
</feature>
<feature type="transmembrane region" description="Helical" evidence="8">
    <location>
        <begin position="146"/>
        <end position="163"/>
    </location>
</feature>
<feature type="compositionally biased region" description="Basic residues" evidence="7">
    <location>
        <begin position="362"/>
        <end position="379"/>
    </location>
</feature>
<sequence length="379" mass="39544">MVTFGGTVALMFFNYLSSIIRAIGDSRTPLYFLVACCVLNAGLTVLLVGALGLGVGGAAAATVASQAVSVVLCLAYVRLRVPELLVRRGGWRVSRGDYAQHLRLGLPMGLQMSIIAIGTLVVQFALNELGADAVAAYTTAARVDGIAVALLGSLGLAVSMFVAQNRGARRDDRIRQGVRHGVIMAVVGSAALGAVLVLWGTGLVELFVGPGQGAVVDMAGEFLTVNGALYSVLGVLFVVRGALQGLGRSLVPTVSGFLELVMRSAAAVVLGGAFGYSGVVWSNPLAWAGSVCLLVPAYLAWQRRHVGASDRAVEDGGAEVCVRGDDRPLDVARPVAVPSSSGRRLRVGRRAWSATRPAVLRRQARAHRGRRPAATGRRP</sequence>
<dbReference type="PANTHER" id="PTHR43549">
    <property type="entry name" value="MULTIDRUG RESISTANCE PROTEIN YPNP-RELATED"/>
    <property type="match status" value="1"/>
</dbReference>
<dbReference type="Pfam" id="PF01554">
    <property type="entry name" value="MatE"/>
    <property type="match status" value="1"/>
</dbReference>
<feature type="transmembrane region" description="Helical" evidence="8">
    <location>
        <begin position="183"/>
        <end position="202"/>
    </location>
</feature>
<feature type="region of interest" description="Disordered" evidence="7">
    <location>
        <begin position="356"/>
        <end position="379"/>
    </location>
</feature>
<evidence type="ECO:0000256" key="2">
    <source>
        <dbReference type="ARBA" id="ARBA00022448"/>
    </source>
</evidence>